<evidence type="ECO:0000313" key="3">
    <source>
        <dbReference type="Proteomes" id="UP000030634"/>
    </source>
</evidence>
<feature type="chain" id="PRO_5002041819" evidence="1">
    <location>
        <begin position="28"/>
        <end position="164"/>
    </location>
</feature>
<gene>
    <name evidence="2" type="ORF">QR90_02475</name>
</gene>
<organism evidence="2 3">
    <name type="scientific">Deinococcus radiopugnans</name>
    <dbReference type="NCBI Taxonomy" id="57497"/>
    <lineage>
        <taxon>Bacteria</taxon>
        <taxon>Thermotogati</taxon>
        <taxon>Deinococcota</taxon>
        <taxon>Deinococci</taxon>
        <taxon>Deinococcales</taxon>
        <taxon>Deinococcaceae</taxon>
        <taxon>Deinococcus</taxon>
    </lineage>
</organism>
<protein>
    <submittedName>
        <fullName evidence="2">Uncharacterized protein</fullName>
    </submittedName>
</protein>
<dbReference type="EMBL" id="CP010028">
    <property type="protein sequence ID" value="AIZ44216.1"/>
    <property type="molecule type" value="Genomic_DNA"/>
</dbReference>
<sequence length="164" mass="16870">MTKGEGLRWRAALLAAVLALPASSAAAQTTPAEPPKPLLSGTTSGLGWGIYAGGLSSASLQDDGPGLRVGVPVGASVLGTRYDAAKRTALLTYRLPKGLDARSALAFATNQLQLQGFDIGERSFPNASSARATLMRDGQGLDVQTTRQANGDIQVLYVFGTAAP</sequence>
<proteinExistence type="predicted"/>
<dbReference type="STRING" id="1182571.QR90_02475"/>
<dbReference type="HOGENOM" id="CLU_1616309_0_0_0"/>
<dbReference type="AlphaFoldDB" id="A0A0A7KDK7"/>
<reference evidence="3" key="1">
    <citation type="submission" date="2014-11" db="EMBL/GenBank/DDBJ databases">
        <title>Hymenobacter sp. DG25B genome submission.</title>
        <authorList>
            <person name="Jung H.-Y."/>
            <person name="Kim M.K."/>
            <person name="Srinivasan S."/>
            <person name="Lim S."/>
        </authorList>
    </citation>
    <scope>NUCLEOTIDE SEQUENCE [LARGE SCALE GENOMIC DNA]</scope>
    <source>
        <strain evidence="3">DY59</strain>
    </source>
</reference>
<evidence type="ECO:0000313" key="2">
    <source>
        <dbReference type="EMBL" id="AIZ44216.1"/>
    </source>
</evidence>
<feature type="signal peptide" evidence="1">
    <location>
        <begin position="1"/>
        <end position="27"/>
    </location>
</feature>
<dbReference type="Proteomes" id="UP000030634">
    <property type="component" value="Chromosome"/>
</dbReference>
<keyword evidence="1" id="KW-0732">Signal</keyword>
<dbReference type="KEGG" id="dsw:QR90_02475"/>
<dbReference type="RefSeq" id="WP_039681975.1">
    <property type="nucleotide sequence ID" value="NZ_CP010028.1"/>
</dbReference>
<accession>A0A0A7KDK7</accession>
<name>A0A0A7KDK7_9DEIO</name>
<evidence type="ECO:0000256" key="1">
    <source>
        <dbReference type="SAM" id="SignalP"/>
    </source>
</evidence>